<dbReference type="Pfam" id="PF05699">
    <property type="entry name" value="Dimer_Tnp_hAT"/>
    <property type="match status" value="1"/>
</dbReference>
<dbReference type="GO" id="GO:0046983">
    <property type="term" value="F:protein dimerization activity"/>
    <property type="evidence" value="ECO:0007669"/>
    <property type="project" value="InterPro"/>
</dbReference>
<dbReference type="EMBL" id="GBRH01216054">
    <property type="protein sequence ID" value="JAD81841.1"/>
    <property type="molecule type" value="Transcribed_RNA"/>
</dbReference>
<evidence type="ECO:0000313" key="2">
    <source>
        <dbReference type="EMBL" id="JAD81841.1"/>
    </source>
</evidence>
<dbReference type="EMBL" id="GBRH01244121">
    <property type="protein sequence ID" value="JAD53774.1"/>
    <property type="molecule type" value="Transcribed_RNA"/>
</dbReference>
<protein>
    <recommendedName>
        <fullName evidence="1">HAT C-terminal dimerisation domain-containing protein</fullName>
    </recommendedName>
</protein>
<accession>A0A0A9D1Z5</accession>
<dbReference type="SUPFAM" id="SSF53098">
    <property type="entry name" value="Ribonuclease H-like"/>
    <property type="match status" value="1"/>
</dbReference>
<dbReference type="InterPro" id="IPR008906">
    <property type="entry name" value="HATC_C_dom"/>
</dbReference>
<dbReference type="PANTHER" id="PTHR46951">
    <property type="entry name" value="BED-TYPE DOMAIN-CONTAINING PROTEIN"/>
    <property type="match status" value="1"/>
</dbReference>
<dbReference type="PANTHER" id="PTHR46951:SF2">
    <property type="entry name" value="BED-TYPE DOMAIN-CONTAINING PROTEIN"/>
    <property type="match status" value="1"/>
</dbReference>
<sequence length="253" mass="28882">MEVINRRTKYLLNETLMLTAAALDPQALYRSKFAQKPSSQLAATLALKKLASSPLEASAAIDQFVSFFSKQKGLFGTAEARYSALRDNATDWWTSYGGQCKELQKLAKLIVSQCLSSSGCERNWSTFSLIHTKLRNRIGYEKLHKLVYVHYNLKLCIQQFEADFQTLQEKDTDPCSMMMDVALYDERNPVMEWLCNSMSSSALILDEYDDDDDDWTTPGSFLIDELQMEAEEVDAFKRKLCFGRKGRKKKGKV</sequence>
<evidence type="ECO:0000259" key="1">
    <source>
        <dbReference type="Pfam" id="PF05699"/>
    </source>
</evidence>
<proteinExistence type="predicted"/>
<reference evidence="2" key="2">
    <citation type="journal article" date="2015" name="Data Brief">
        <title>Shoot transcriptome of the giant reed, Arundo donax.</title>
        <authorList>
            <person name="Barrero R.A."/>
            <person name="Guerrero F.D."/>
            <person name="Moolhuijzen P."/>
            <person name="Goolsby J.A."/>
            <person name="Tidwell J."/>
            <person name="Bellgard S.E."/>
            <person name="Bellgard M.I."/>
        </authorList>
    </citation>
    <scope>NUCLEOTIDE SEQUENCE</scope>
    <source>
        <tissue evidence="2">Shoot tissue taken approximately 20 cm above the soil surface</tissue>
    </source>
</reference>
<dbReference type="AlphaFoldDB" id="A0A0A9D1Z5"/>
<name>A0A0A9D1Z5_ARUDO</name>
<feature type="domain" description="HAT C-terminal dimerisation" evidence="1">
    <location>
        <begin position="88"/>
        <end position="153"/>
    </location>
</feature>
<reference evidence="2" key="1">
    <citation type="submission" date="2014-09" db="EMBL/GenBank/DDBJ databases">
        <authorList>
            <person name="Magalhaes I.L.F."/>
            <person name="Oliveira U."/>
            <person name="Santos F.R."/>
            <person name="Vidigal T.H.D.A."/>
            <person name="Brescovit A.D."/>
            <person name="Santos A.J."/>
        </authorList>
    </citation>
    <scope>NUCLEOTIDE SEQUENCE</scope>
    <source>
        <tissue evidence="2">Shoot tissue taken approximately 20 cm above the soil surface</tissue>
    </source>
</reference>
<dbReference type="InterPro" id="IPR012337">
    <property type="entry name" value="RNaseH-like_sf"/>
</dbReference>
<organism evidence="2">
    <name type="scientific">Arundo donax</name>
    <name type="common">Giant reed</name>
    <name type="synonym">Donax arundinaceus</name>
    <dbReference type="NCBI Taxonomy" id="35708"/>
    <lineage>
        <taxon>Eukaryota</taxon>
        <taxon>Viridiplantae</taxon>
        <taxon>Streptophyta</taxon>
        <taxon>Embryophyta</taxon>
        <taxon>Tracheophyta</taxon>
        <taxon>Spermatophyta</taxon>
        <taxon>Magnoliopsida</taxon>
        <taxon>Liliopsida</taxon>
        <taxon>Poales</taxon>
        <taxon>Poaceae</taxon>
        <taxon>PACMAD clade</taxon>
        <taxon>Arundinoideae</taxon>
        <taxon>Arundineae</taxon>
        <taxon>Arundo</taxon>
    </lineage>
</organism>